<organism evidence="2">
    <name type="scientific">Arundo donax</name>
    <name type="common">Giant reed</name>
    <name type="synonym">Donax arundinaceus</name>
    <dbReference type="NCBI Taxonomy" id="35708"/>
    <lineage>
        <taxon>Eukaryota</taxon>
        <taxon>Viridiplantae</taxon>
        <taxon>Streptophyta</taxon>
        <taxon>Embryophyta</taxon>
        <taxon>Tracheophyta</taxon>
        <taxon>Spermatophyta</taxon>
        <taxon>Magnoliopsida</taxon>
        <taxon>Liliopsida</taxon>
        <taxon>Poales</taxon>
        <taxon>Poaceae</taxon>
        <taxon>PACMAD clade</taxon>
        <taxon>Arundinoideae</taxon>
        <taxon>Arundineae</taxon>
        <taxon>Arundo</taxon>
    </lineage>
</organism>
<accession>A0A0A9APW9</accession>
<sequence>MPIASRRSFHTVLFNWVIVSAFTTELNRSSISSKLISPGSTSPTSGAADAFDCAAPSVFFAAVDFAGPDFLVAATTGFFPLSMLAADLFIEKLSVTPRADVAAPEFEVDAVPELKMASLAEPIISESFFFLTSSNFSRDRSKGFMPTILAMAVKTENEASRTSGVPSFKHSMQIGT</sequence>
<evidence type="ECO:0000256" key="1">
    <source>
        <dbReference type="SAM" id="SignalP"/>
    </source>
</evidence>
<reference evidence="2" key="1">
    <citation type="submission" date="2014-09" db="EMBL/GenBank/DDBJ databases">
        <authorList>
            <person name="Magalhaes I.L.F."/>
            <person name="Oliveira U."/>
            <person name="Santos F.R."/>
            <person name="Vidigal T.H.D.A."/>
            <person name="Brescovit A.D."/>
            <person name="Santos A.J."/>
        </authorList>
    </citation>
    <scope>NUCLEOTIDE SEQUENCE</scope>
    <source>
        <tissue evidence="2">Shoot tissue taken approximately 20 cm above the soil surface</tissue>
    </source>
</reference>
<feature type="signal peptide" evidence="1">
    <location>
        <begin position="1"/>
        <end position="21"/>
    </location>
</feature>
<name>A0A0A9APW9_ARUDO</name>
<dbReference type="AlphaFoldDB" id="A0A0A9APW9"/>
<reference evidence="2" key="2">
    <citation type="journal article" date="2015" name="Data Brief">
        <title>Shoot transcriptome of the giant reed, Arundo donax.</title>
        <authorList>
            <person name="Barrero R.A."/>
            <person name="Guerrero F.D."/>
            <person name="Moolhuijzen P."/>
            <person name="Goolsby J.A."/>
            <person name="Tidwell J."/>
            <person name="Bellgard S.E."/>
            <person name="Bellgard M.I."/>
        </authorList>
    </citation>
    <scope>NUCLEOTIDE SEQUENCE</scope>
    <source>
        <tissue evidence="2">Shoot tissue taken approximately 20 cm above the soil surface</tissue>
    </source>
</reference>
<proteinExistence type="predicted"/>
<feature type="chain" id="PRO_5002060287" evidence="1">
    <location>
        <begin position="22"/>
        <end position="176"/>
    </location>
</feature>
<dbReference type="EMBL" id="GBRH01244111">
    <property type="protein sequence ID" value="JAD53784.1"/>
    <property type="molecule type" value="Transcribed_RNA"/>
</dbReference>
<evidence type="ECO:0000313" key="2">
    <source>
        <dbReference type="EMBL" id="JAD53784.1"/>
    </source>
</evidence>
<protein>
    <submittedName>
        <fullName evidence="2">Uncharacterized protein</fullName>
    </submittedName>
</protein>
<keyword evidence="1" id="KW-0732">Signal</keyword>